<keyword evidence="3" id="KW-1185">Reference proteome</keyword>
<proteinExistence type="predicted"/>
<comment type="caution">
    <text evidence="2">The sequence shown here is derived from an EMBL/GenBank/DDBJ whole genome shotgun (WGS) entry which is preliminary data.</text>
</comment>
<gene>
    <name evidence="2" type="ORF">E2C01_010812</name>
</gene>
<sequence length="79" mass="8401">MLLGDSPSGCSAVADRTLLVGYDKTRLFVNMKKAVRRRMAAAAGSASPSPSPGYGGRGTGLRALRLSSRTLYTKDYICM</sequence>
<evidence type="ECO:0000313" key="3">
    <source>
        <dbReference type="Proteomes" id="UP000324222"/>
    </source>
</evidence>
<name>A0A5B7D9L7_PORTR</name>
<feature type="region of interest" description="Disordered" evidence="1">
    <location>
        <begin position="40"/>
        <end position="60"/>
    </location>
</feature>
<protein>
    <submittedName>
        <fullName evidence="2">Uncharacterized protein</fullName>
    </submittedName>
</protein>
<evidence type="ECO:0000313" key="2">
    <source>
        <dbReference type="EMBL" id="MPC17942.1"/>
    </source>
</evidence>
<dbReference type="EMBL" id="VSRR010000633">
    <property type="protein sequence ID" value="MPC17942.1"/>
    <property type="molecule type" value="Genomic_DNA"/>
</dbReference>
<evidence type="ECO:0000256" key="1">
    <source>
        <dbReference type="SAM" id="MobiDB-lite"/>
    </source>
</evidence>
<dbReference type="AlphaFoldDB" id="A0A5B7D9L7"/>
<organism evidence="2 3">
    <name type="scientific">Portunus trituberculatus</name>
    <name type="common">Swimming crab</name>
    <name type="synonym">Neptunus trituberculatus</name>
    <dbReference type="NCBI Taxonomy" id="210409"/>
    <lineage>
        <taxon>Eukaryota</taxon>
        <taxon>Metazoa</taxon>
        <taxon>Ecdysozoa</taxon>
        <taxon>Arthropoda</taxon>
        <taxon>Crustacea</taxon>
        <taxon>Multicrustacea</taxon>
        <taxon>Malacostraca</taxon>
        <taxon>Eumalacostraca</taxon>
        <taxon>Eucarida</taxon>
        <taxon>Decapoda</taxon>
        <taxon>Pleocyemata</taxon>
        <taxon>Brachyura</taxon>
        <taxon>Eubrachyura</taxon>
        <taxon>Portunoidea</taxon>
        <taxon>Portunidae</taxon>
        <taxon>Portuninae</taxon>
        <taxon>Portunus</taxon>
    </lineage>
</organism>
<reference evidence="2 3" key="1">
    <citation type="submission" date="2019-05" db="EMBL/GenBank/DDBJ databases">
        <title>Another draft genome of Portunus trituberculatus and its Hox gene families provides insights of decapod evolution.</title>
        <authorList>
            <person name="Jeong J.-H."/>
            <person name="Song I."/>
            <person name="Kim S."/>
            <person name="Choi T."/>
            <person name="Kim D."/>
            <person name="Ryu S."/>
            <person name="Kim W."/>
        </authorList>
    </citation>
    <scope>NUCLEOTIDE SEQUENCE [LARGE SCALE GENOMIC DNA]</scope>
    <source>
        <tissue evidence="2">Muscle</tissue>
    </source>
</reference>
<accession>A0A5B7D9L7</accession>
<dbReference type="Proteomes" id="UP000324222">
    <property type="component" value="Unassembled WGS sequence"/>
</dbReference>